<evidence type="ECO:0000313" key="1">
    <source>
        <dbReference type="EMBL" id="GAH53190.1"/>
    </source>
</evidence>
<proteinExistence type="predicted"/>
<name>X1H7Y8_9ZZZZ</name>
<protein>
    <submittedName>
        <fullName evidence="1">Uncharacterized protein</fullName>
    </submittedName>
</protein>
<comment type="caution">
    <text evidence="1">The sequence shown here is derived from an EMBL/GenBank/DDBJ whole genome shotgun (WGS) entry which is preliminary data.</text>
</comment>
<accession>X1H7Y8</accession>
<gene>
    <name evidence="1" type="ORF">S03H2_27963</name>
</gene>
<reference evidence="1" key="1">
    <citation type="journal article" date="2014" name="Front. Microbiol.">
        <title>High frequency of phylogenetically diverse reductive dehalogenase-homologous genes in deep subseafloor sedimentary metagenomes.</title>
        <authorList>
            <person name="Kawai M."/>
            <person name="Futagami T."/>
            <person name="Toyoda A."/>
            <person name="Takaki Y."/>
            <person name="Nishi S."/>
            <person name="Hori S."/>
            <person name="Arai W."/>
            <person name="Tsubouchi T."/>
            <person name="Morono Y."/>
            <person name="Uchiyama I."/>
            <person name="Ito T."/>
            <person name="Fujiyama A."/>
            <person name="Inagaki F."/>
            <person name="Takami H."/>
        </authorList>
    </citation>
    <scope>NUCLEOTIDE SEQUENCE</scope>
    <source>
        <strain evidence="1">Expedition CK06-06</strain>
    </source>
</reference>
<dbReference type="EMBL" id="BARU01016839">
    <property type="protein sequence ID" value="GAH53190.1"/>
    <property type="molecule type" value="Genomic_DNA"/>
</dbReference>
<dbReference type="AlphaFoldDB" id="X1H7Y8"/>
<sequence>MRVGDVFVTSYQTGPFVADEIFRDCDCPEYLDWINNYEDAKPSKKHIHIVCHDLNGRKNCKSYVYGYDEETLTSVWDDDSLSIIGNKTVQAELF</sequence>
<organism evidence="1">
    <name type="scientific">marine sediment metagenome</name>
    <dbReference type="NCBI Taxonomy" id="412755"/>
    <lineage>
        <taxon>unclassified sequences</taxon>
        <taxon>metagenomes</taxon>
        <taxon>ecological metagenomes</taxon>
    </lineage>
</organism>